<keyword evidence="2" id="KW-1185">Reference proteome</keyword>
<sequence>MLACLAFVPVEHVIDGFVQLQGLIPNDLKCLFTYFEENYIGAKKRTKVSSRKDPRFDRELWNCYTRTCLGLPRTNNNLEGWHNALQSTIKSHPHLLSLITSLKLEQCNTENEYVKLCTGQVNKRKPLFIKLEDQIGKIVSDFSPLKILDYLYNLSLLIKF</sequence>
<organism evidence="1 2">
    <name type="scientific">Brachionus plicatilis</name>
    <name type="common">Marine rotifer</name>
    <name type="synonym">Brachionus muelleri</name>
    <dbReference type="NCBI Taxonomy" id="10195"/>
    <lineage>
        <taxon>Eukaryota</taxon>
        <taxon>Metazoa</taxon>
        <taxon>Spiralia</taxon>
        <taxon>Gnathifera</taxon>
        <taxon>Rotifera</taxon>
        <taxon>Eurotatoria</taxon>
        <taxon>Monogononta</taxon>
        <taxon>Pseudotrocha</taxon>
        <taxon>Ploima</taxon>
        <taxon>Brachionidae</taxon>
        <taxon>Brachionus</taxon>
    </lineage>
</organism>
<evidence type="ECO:0000313" key="1">
    <source>
        <dbReference type="EMBL" id="RMZ99838.1"/>
    </source>
</evidence>
<dbReference type="Proteomes" id="UP000276133">
    <property type="component" value="Unassembled WGS sequence"/>
</dbReference>
<evidence type="ECO:0008006" key="3">
    <source>
        <dbReference type="Google" id="ProtNLM"/>
    </source>
</evidence>
<reference evidence="1 2" key="1">
    <citation type="journal article" date="2018" name="Sci. Rep.">
        <title>Genomic signatures of local adaptation to the degree of environmental predictability in rotifers.</title>
        <authorList>
            <person name="Franch-Gras L."/>
            <person name="Hahn C."/>
            <person name="Garcia-Roger E.M."/>
            <person name="Carmona M.J."/>
            <person name="Serra M."/>
            <person name="Gomez A."/>
        </authorList>
    </citation>
    <scope>NUCLEOTIDE SEQUENCE [LARGE SCALE GENOMIC DNA]</scope>
    <source>
        <strain evidence="1">HYR1</strain>
    </source>
</reference>
<evidence type="ECO:0000313" key="2">
    <source>
        <dbReference type="Proteomes" id="UP000276133"/>
    </source>
</evidence>
<dbReference type="EMBL" id="REGN01010030">
    <property type="protein sequence ID" value="RMZ99838.1"/>
    <property type="molecule type" value="Genomic_DNA"/>
</dbReference>
<protein>
    <recommendedName>
        <fullName evidence="3">MULE transposase domain-containing protein</fullName>
    </recommendedName>
</protein>
<gene>
    <name evidence="1" type="ORF">BpHYR1_051722</name>
</gene>
<proteinExistence type="predicted"/>
<accession>A0A3M7PLJ6</accession>
<comment type="caution">
    <text evidence="1">The sequence shown here is derived from an EMBL/GenBank/DDBJ whole genome shotgun (WGS) entry which is preliminary data.</text>
</comment>
<dbReference type="OrthoDB" id="10012778at2759"/>
<name>A0A3M7PLJ6_BRAPC</name>
<dbReference type="AlphaFoldDB" id="A0A3M7PLJ6"/>